<gene>
    <name evidence="1" type="ORF">BDN70DRAFT_939553</name>
</gene>
<keyword evidence="2" id="KW-1185">Reference proteome</keyword>
<sequence length="200" mass="23097">MMLNKWEYSSPTEIKEFEALFSLQAGDLESLLSNLLAVVHCIPNTTTEVKFLHASLGDFILDQSRSGEYYIDLEEQQQRLLCIFLESHISDRLYYDEVDEWRIYAIEELLVNAKATAPIQNSILKFKMQDSFFAPTLTYASFYILDSLRNFDFGDRGQAYHHVLNVFATKFAKMVLTMPSKFQKGCERGSTEGQFRDLAI</sequence>
<proteinExistence type="predicted"/>
<organism evidence="1 2">
    <name type="scientific">Pholiota conissans</name>
    <dbReference type="NCBI Taxonomy" id="109636"/>
    <lineage>
        <taxon>Eukaryota</taxon>
        <taxon>Fungi</taxon>
        <taxon>Dikarya</taxon>
        <taxon>Basidiomycota</taxon>
        <taxon>Agaricomycotina</taxon>
        <taxon>Agaricomycetes</taxon>
        <taxon>Agaricomycetidae</taxon>
        <taxon>Agaricales</taxon>
        <taxon>Agaricineae</taxon>
        <taxon>Strophariaceae</taxon>
        <taxon>Pholiota</taxon>
    </lineage>
</organism>
<reference evidence="1" key="1">
    <citation type="submission" date="2020-11" db="EMBL/GenBank/DDBJ databases">
        <authorList>
            <consortium name="DOE Joint Genome Institute"/>
            <person name="Ahrendt S."/>
            <person name="Riley R."/>
            <person name="Andreopoulos W."/>
            <person name="Labutti K."/>
            <person name="Pangilinan J."/>
            <person name="Ruiz-Duenas F.J."/>
            <person name="Barrasa J.M."/>
            <person name="Sanchez-Garcia M."/>
            <person name="Camarero S."/>
            <person name="Miyauchi S."/>
            <person name="Serrano A."/>
            <person name="Linde D."/>
            <person name="Babiker R."/>
            <person name="Drula E."/>
            <person name="Ayuso-Fernandez I."/>
            <person name="Pacheco R."/>
            <person name="Padilla G."/>
            <person name="Ferreira P."/>
            <person name="Barriuso J."/>
            <person name="Kellner H."/>
            <person name="Castanera R."/>
            <person name="Alfaro M."/>
            <person name="Ramirez L."/>
            <person name="Pisabarro A.G."/>
            <person name="Kuo A."/>
            <person name="Tritt A."/>
            <person name="Lipzen A."/>
            <person name="He G."/>
            <person name="Yan M."/>
            <person name="Ng V."/>
            <person name="Cullen D."/>
            <person name="Martin F."/>
            <person name="Rosso M.-N."/>
            <person name="Henrissat B."/>
            <person name="Hibbett D."/>
            <person name="Martinez A.T."/>
            <person name="Grigoriev I.V."/>
        </authorList>
    </citation>
    <scope>NUCLEOTIDE SEQUENCE</scope>
    <source>
        <strain evidence="1">CIRM-BRFM 674</strain>
    </source>
</reference>
<dbReference type="Proteomes" id="UP000807469">
    <property type="component" value="Unassembled WGS sequence"/>
</dbReference>
<protein>
    <submittedName>
        <fullName evidence="1">Uncharacterized protein</fullName>
    </submittedName>
</protein>
<dbReference type="OrthoDB" id="3262196at2759"/>
<evidence type="ECO:0000313" key="1">
    <source>
        <dbReference type="EMBL" id="KAF9470618.1"/>
    </source>
</evidence>
<comment type="caution">
    <text evidence="1">The sequence shown here is derived from an EMBL/GenBank/DDBJ whole genome shotgun (WGS) entry which is preliminary data.</text>
</comment>
<evidence type="ECO:0000313" key="2">
    <source>
        <dbReference type="Proteomes" id="UP000807469"/>
    </source>
</evidence>
<accession>A0A9P6CSI3</accession>
<dbReference type="EMBL" id="MU155906">
    <property type="protein sequence ID" value="KAF9470618.1"/>
    <property type="molecule type" value="Genomic_DNA"/>
</dbReference>
<dbReference type="AlphaFoldDB" id="A0A9P6CSI3"/>
<name>A0A9P6CSI3_9AGAR</name>